<feature type="site" description="Transition state stabilizer" evidence="4 7">
    <location>
        <position position="201"/>
    </location>
</feature>
<dbReference type="Gene3D" id="3.40.50.1240">
    <property type="entry name" value="Phosphoglycerate mutase-like"/>
    <property type="match status" value="1"/>
</dbReference>
<dbReference type="AlphaFoldDB" id="A0A1E7KVM4"/>
<dbReference type="UniPathway" id="UPA00109">
    <property type="reaction ID" value="UER00186"/>
</dbReference>
<feature type="active site" description="Proton donor/acceptor" evidence="4 5">
    <location>
        <position position="106"/>
    </location>
</feature>
<evidence type="ECO:0000256" key="2">
    <source>
        <dbReference type="ARBA" id="ARBA00023152"/>
    </source>
</evidence>
<name>A0A1E7KVM4_9ACTN</name>
<dbReference type="SUPFAM" id="SSF53254">
    <property type="entry name" value="Phosphoglycerate mutase-like"/>
    <property type="match status" value="1"/>
</dbReference>
<dbReference type="NCBIfam" id="TIGR01258">
    <property type="entry name" value="pgm_1"/>
    <property type="match status" value="1"/>
</dbReference>
<organism evidence="9 10">
    <name type="scientific">Streptomyces nanshensis</name>
    <dbReference type="NCBI Taxonomy" id="518642"/>
    <lineage>
        <taxon>Bacteria</taxon>
        <taxon>Bacillati</taxon>
        <taxon>Actinomycetota</taxon>
        <taxon>Actinomycetes</taxon>
        <taxon>Kitasatosporales</taxon>
        <taxon>Streptomycetaceae</taxon>
        <taxon>Streptomyces</taxon>
    </lineage>
</organism>
<reference evidence="9 10" key="1">
    <citation type="journal article" date="2016" name="Front. Microbiol.">
        <title>Comparative Genomics Analysis of Streptomyces Species Reveals Their Adaptation to the Marine Environment and Their Diversity at the Genomic Level.</title>
        <authorList>
            <person name="Tian X."/>
            <person name="Zhang Z."/>
            <person name="Yang T."/>
            <person name="Chen M."/>
            <person name="Li J."/>
            <person name="Chen F."/>
            <person name="Yang J."/>
            <person name="Li W."/>
            <person name="Zhang B."/>
            <person name="Zhang Z."/>
            <person name="Wu J."/>
            <person name="Zhang C."/>
            <person name="Long L."/>
            <person name="Xiao J."/>
        </authorList>
    </citation>
    <scope>NUCLEOTIDE SEQUENCE [LARGE SCALE GENOMIC DNA]</scope>
    <source>
        <strain evidence="9 10">SCSIO 10429</strain>
    </source>
</reference>
<dbReference type="GO" id="GO:0006094">
    <property type="term" value="P:gluconeogenesis"/>
    <property type="evidence" value="ECO:0007669"/>
    <property type="project" value="UniProtKB-UniRule"/>
</dbReference>
<feature type="active site" description="Tele-phosphohistidine intermediate" evidence="4 5">
    <location>
        <position position="28"/>
    </location>
</feature>
<evidence type="ECO:0000256" key="3">
    <source>
        <dbReference type="ARBA" id="ARBA00023235"/>
    </source>
</evidence>
<dbReference type="GO" id="GO:0004619">
    <property type="term" value="F:phosphoglycerate mutase activity"/>
    <property type="evidence" value="ECO:0007669"/>
    <property type="project" value="UniProtKB-UniRule"/>
</dbReference>
<feature type="binding site" evidence="4 6">
    <location>
        <begin position="202"/>
        <end position="203"/>
    </location>
    <ligand>
        <name>substrate</name>
    </ligand>
</feature>
<comment type="function">
    <text evidence="4 8">Catalyzes the interconversion of 2-phosphoglycerate and 3-phosphoglycerate.</text>
</comment>
<dbReference type="CDD" id="cd07067">
    <property type="entry name" value="HP_PGM_like"/>
    <property type="match status" value="1"/>
</dbReference>
<comment type="similarity">
    <text evidence="1 4">Belongs to the phosphoglycerate mutase family. BPG-dependent PGAM subfamily.</text>
</comment>
<dbReference type="PATRIC" id="fig|518642.10.peg.6660"/>
<evidence type="ECO:0000256" key="8">
    <source>
        <dbReference type="RuleBase" id="RU004512"/>
    </source>
</evidence>
<keyword evidence="3 4" id="KW-0413">Isomerase</keyword>
<evidence type="ECO:0000256" key="7">
    <source>
        <dbReference type="PIRSR" id="PIRSR613078-3"/>
    </source>
</evidence>
<feature type="binding site" evidence="4 6">
    <location>
        <begin position="40"/>
        <end position="41"/>
    </location>
    <ligand>
        <name>substrate</name>
    </ligand>
</feature>
<dbReference type="PANTHER" id="PTHR11931">
    <property type="entry name" value="PHOSPHOGLYCERATE MUTASE"/>
    <property type="match status" value="1"/>
</dbReference>
<keyword evidence="2 4" id="KW-0324">Glycolysis</keyword>
<keyword evidence="4" id="KW-0312">Gluconeogenesis</keyword>
<dbReference type="RefSeq" id="WP_070019949.1">
    <property type="nucleotide sequence ID" value="NZ_LJGW01000451.1"/>
</dbReference>
<dbReference type="InterPro" id="IPR029033">
    <property type="entry name" value="His_PPase_superfam"/>
</dbReference>
<accession>A0A1E7KVM4</accession>
<proteinExistence type="inferred from homology"/>
<dbReference type="HAMAP" id="MF_01039">
    <property type="entry name" value="PGAM_GpmA"/>
    <property type="match status" value="1"/>
</dbReference>
<evidence type="ECO:0000256" key="5">
    <source>
        <dbReference type="PIRSR" id="PIRSR613078-1"/>
    </source>
</evidence>
<dbReference type="InterPro" id="IPR005952">
    <property type="entry name" value="Phosphogly_mut1"/>
</dbReference>
<evidence type="ECO:0000313" key="9">
    <source>
        <dbReference type="EMBL" id="OEV07976.1"/>
    </source>
</evidence>
<dbReference type="Pfam" id="PF00300">
    <property type="entry name" value="His_Phos_1"/>
    <property type="match status" value="2"/>
</dbReference>
<dbReference type="Proteomes" id="UP000176005">
    <property type="component" value="Unassembled WGS sequence"/>
</dbReference>
<dbReference type="EC" id="5.4.2.11" evidence="4 8"/>
<dbReference type="GO" id="GO:0006096">
    <property type="term" value="P:glycolytic process"/>
    <property type="evidence" value="ECO:0007669"/>
    <property type="project" value="UniProtKB-UniRule"/>
</dbReference>
<dbReference type="PROSITE" id="PS00175">
    <property type="entry name" value="PG_MUTASE"/>
    <property type="match status" value="1"/>
</dbReference>
<dbReference type="SMART" id="SM00855">
    <property type="entry name" value="PGAM"/>
    <property type="match status" value="1"/>
</dbReference>
<dbReference type="EMBL" id="LJGW01000451">
    <property type="protein sequence ID" value="OEV07976.1"/>
    <property type="molecule type" value="Genomic_DNA"/>
</dbReference>
<comment type="pathway">
    <text evidence="4 8">Carbohydrate degradation; glycolysis; pyruvate from D-glyceraldehyde 3-phosphate: step 3/5.</text>
</comment>
<evidence type="ECO:0000256" key="4">
    <source>
        <dbReference type="HAMAP-Rule" id="MF_01039"/>
    </source>
</evidence>
<gene>
    <name evidence="4 9" type="primary">gpmA</name>
    <name evidence="9" type="ORF">AN218_28160</name>
</gene>
<evidence type="ECO:0000256" key="6">
    <source>
        <dbReference type="PIRSR" id="PIRSR613078-2"/>
    </source>
</evidence>
<sequence>MTGHTTGTVPPTAPRPEAAVGTLVLVRHGQSTTNAEGRFTGWTDAPLTAHGEREALDAGRQLAEHGLLPEAVHTSLLVRSVHSAELLLREAGRSWIPVHRTWRLNERQYGALTGRRKSRVREEAGPARYRAWRRSLGGVPDPMPEEQLARLRADPRYTGLRPTGVPAAESLAGVIARVTPYWADVLAARLRTGSTVLVVAHGNSLRALAAVLDGLSGPETEELNIPTGAPLRYDVDAALRPLVRGGRYLNPERARAAAASVAAEGAA</sequence>
<evidence type="ECO:0000256" key="1">
    <source>
        <dbReference type="ARBA" id="ARBA00006717"/>
    </source>
</evidence>
<comment type="catalytic activity">
    <reaction evidence="4 8">
        <text>(2R)-2-phosphoglycerate = (2R)-3-phosphoglycerate</text>
        <dbReference type="Rhea" id="RHEA:15901"/>
        <dbReference type="ChEBI" id="CHEBI:58272"/>
        <dbReference type="ChEBI" id="CHEBI:58289"/>
        <dbReference type="EC" id="5.4.2.11"/>
    </reaction>
</comment>
<feature type="binding site" evidence="4 6">
    <location>
        <begin position="27"/>
        <end position="34"/>
    </location>
    <ligand>
        <name>substrate</name>
    </ligand>
</feature>
<feature type="binding site" evidence="4 6">
    <location>
        <position position="117"/>
    </location>
    <ligand>
        <name>substrate</name>
    </ligand>
</feature>
<feature type="binding site" evidence="4 6">
    <location>
        <begin position="106"/>
        <end position="109"/>
    </location>
    <ligand>
        <name>substrate</name>
    </ligand>
</feature>
<dbReference type="InterPro" id="IPR013078">
    <property type="entry name" value="His_Pase_superF_clade-1"/>
</dbReference>
<feature type="binding site" evidence="4 6">
    <location>
        <position position="79"/>
    </location>
    <ligand>
        <name>substrate</name>
    </ligand>
</feature>
<feature type="binding site" evidence="4 6">
    <location>
        <begin position="133"/>
        <end position="134"/>
    </location>
    <ligand>
        <name>substrate</name>
    </ligand>
</feature>
<protein>
    <recommendedName>
        <fullName evidence="4 8">2,3-bisphosphoglycerate-dependent phosphoglycerate mutase</fullName>
        <shortName evidence="4">BPG-dependent PGAM</shortName>
        <shortName evidence="4">PGAM</shortName>
        <shortName evidence="4">Phosphoglyceromutase</shortName>
        <shortName evidence="4">dPGM</shortName>
        <ecNumber evidence="4 8">5.4.2.11</ecNumber>
    </recommendedName>
</protein>
<dbReference type="InterPro" id="IPR001345">
    <property type="entry name" value="PG/BPGM_mutase_AS"/>
</dbReference>
<comment type="caution">
    <text evidence="9">The sequence shown here is derived from an EMBL/GenBank/DDBJ whole genome shotgun (WGS) entry which is preliminary data.</text>
</comment>
<evidence type="ECO:0000313" key="10">
    <source>
        <dbReference type="Proteomes" id="UP000176005"/>
    </source>
</evidence>
<keyword evidence="10" id="KW-1185">Reference proteome</keyword>